<reference evidence="3" key="1">
    <citation type="submission" date="2020-03" db="EMBL/GenBank/DDBJ databases">
        <authorList>
            <person name="Weist P."/>
        </authorList>
    </citation>
    <scope>NUCLEOTIDE SEQUENCE</scope>
</reference>
<feature type="region of interest" description="Disordered" evidence="1">
    <location>
        <begin position="82"/>
        <end position="108"/>
    </location>
</feature>
<sequence>MAKKICSAGRKWDNLIGDCFPKETELGDKTQPSTKPPLLAVVDQVRDPALSPVLWIFVMLATVGSILVLALWLVIYRRTRPSRTPDPEPGQEPPQKTDPPASGPQLPAETTGLTEMFQRAGEASAPCAHLYPGAQAHSMWEEGYTACRGSAKHDGKEEDRGLMTRGHRIPLPATELGGTVLVTAKTV</sequence>
<accession>A0A9N7Y2A0</accession>
<keyword evidence="4" id="KW-1185">Reference proteome</keyword>
<keyword evidence="2" id="KW-0812">Transmembrane</keyword>
<comment type="caution">
    <text evidence="3">The sequence shown here is derived from an EMBL/GenBank/DDBJ whole genome shotgun (WGS) entry which is preliminary data.</text>
</comment>
<keyword evidence="2" id="KW-1133">Transmembrane helix</keyword>
<name>A0A9N7Y2A0_PLEPL</name>
<evidence type="ECO:0000256" key="2">
    <source>
        <dbReference type="SAM" id="Phobius"/>
    </source>
</evidence>
<organism evidence="3 4">
    <name type="scientific">Pleuronectes platessa</name>
    <name type="common">European plaice</name>
    <dbReference type="NCBI Taxonomy" id="8262"/>
    <lineage>
        <taxon>Eukaryota</taxon>
        <taxon>Metazoa</taxon>
        <taxon>Chordata</taxon>
        <taxon>Craniata</taxon>
        <taxon>Vertebrata</taxon>
        <taxon>Euteleostomi</taxon>
        <taxon>Actinopterygii</taxon>
        <taxon>Neopterygii</taxon>
        <taxon>Teleostei</taxon>
        <taxon>Neoteleostei</taxon>
        <taxon>Acanthomorphata</taxon>
        <taxon>Carangaria</taxon>
        <taxon>Pleuronectiformes</taxon>
        <taxon>Pleuronectoidei</taxon>
        <taxon>Pleuronectidae</taxon>
        <taxon>Pleuronectes</taxon>
    </lineage>
</organism>
<feature type="transmembrane region" description="Helical" evidence="2">
    <location>
        <begin position="53"/>
        <end position="75"/>
    </location>
</feature>
<evidence type="ECO:0000313" key="4">
    <source>
        <dbReference type="Proteomes" id="UP001153269"/>
    </source>
</evidence>
<keyword evidence="2" id="KW-0472">Membrane</keyword>
<dbReference type="Proteomes" id="UP001153269">
    <property type="component" value="Unassembled WGS sequence"/>
</dbReference>
<gene>
    <name evidence="3" type="ORF">PLEPLA_LOCUS2945</name>
</gene>
<evidence type="ECO:0000313" key="3">
    <source>
        <dbReference type="EMBL" id="CAB1415230.1"/>
    </source>
</evidence>
<protein>
    <recommendedName>
        <fullName evidence="5">Tumor necrosis factor receptor superfamily member 13C</fullName>
    </recommendedName>
</protein>
<proteinExistence type="predicted"/>
<dbReference type="EMBL" id="CADEAL010000145">
    <property type="protein sequence ID" value="CAB1415230.1"/>
    <property type="molecule type" value="Genomic_DNA"/>
</dbReference>
<dbReference type="AlphaFoldDB" id="A0A9N7Y2A0"/>
<evidence type="ECO:0008006" key="5">
    <source>
        <dbReference type="Google" id="ProtNLM"/>
    </source>
</evidence>
<evidence type="ECO:0000256" key="1">
    <source>
        <dbReference type="SAM" id="MobiDB-lite"/>
    </source>
</evidence>